<dbReference type="InterPro" id="IPR027417">
    <property type="entry name" value="P-loop_NTPase"/>
</dbReference>
<dbReference type="PANTHER" id="PTHR47691">
    <property type="entry name" value="REGULATOR-RELATED"/>
    <property type="match status" value="1"/>
</dbReference>
<dbReference type="SUPFAM" id="SSF52540">
    <property type="entry name" value="P-loop containing nucleoside triphosphate hydrolases"/>
    <property type="match status" value="1"/>
</dbReference>
<feature type="compositionally biased region" description="Pro residues" evidence="1">
    <location>
        <begin position="285"/>
        <end position="305"/>
    </location>
</feature>
<evidence type="ECO:0000313" key="2">
    <source>
        <dbReference type="EMBL" id="AUN30063.1"/>
    </source>
</evidence>
<dbReference type="PANTHER" id="PTHR47691:SF3">
    <property type="entry name" value="HTH-TYPE TRANSCRIPTIONAL REGULATOR RV0890C-RELATED"/>
    <property type="match status" value="1"/>
</dbReference>
<dbReference type="InterPro" id="IPR011990">
    <property type="entry name" value="TPR-like_helical_dom_sf"/>
</dbReference>
<dbReference type="EMBL" id="CP025611">
    <property type="protein sequence ID" value="AUN30063.1"/>
    <property type="molecule type" value="Genomic_DNA"/>
</dbReference>
<accession>A0A2K9NA88</accession>
<proteinExistence type="predicted"/>
<dbReference type="InterPro" id="IPR019734">
    <property type="entry name" value="TPR_rpt"/>
</dbReference>
<dbReference type="SMART" id="SM00028">
    <property type="entry name" value="TPR"/>
    <property type="match status" value="3"/>
</dbReference>
<gene>
    <name evidence="2" type="ORF">C0V82_07335</name>
</gene>
<dbReference type="PRINTS" id="PR00364">
    <property type="entry name" value="DISEASERSIST"/>
</dbReference>
<dbReference type="PROSITE" id="PS50005">
    <property type="entry name" value="TPR"/>
    <property type="match status" value="1"/>
</dbReference>
<keyword evidence="3" id="KW-1185">Reference proteome</keyword>
<dbReference type="Proteomes" id="UP000234752">
    <property type="component" value="Chromosome eg_1"/>
</dbReference>
<dbReference type="Pfam" id="PF13289">
    <property type="entry name" value="SIR2_2"/>
    <property type="match status" value="1"/>
</dbReference>
<dbReference type="KEGG" id="ncb:C0V82_07335"/>
<evidence type="ECO:0000256" key="1">
    <source>
        <dbReference type="SAM" id="MobiDB-lite"/>
    </source>
</evidence>
<organism evidence="2 3">
    <name type="scientific">Niveispirillum cyanobacteriorum</name>
    <dbReference type="NCBI Taxonomy" id="1612173"/>
    <lineage>
        <taxon>Bacteria</taxon>
        <taxon>Pseudomonadati</taxon>
        <taxon>Pseudomonadota</taxon>
        <taxon>Alphaproteobacteria</taxon>
        <taxon>Rhodospirillales</taxon>
        <taxon>Azospirillaceae</taxon>
        <taxon>Niveispirillum</taxon>
    </lineage>
</organism>
<dbReference type="Gene3D" id="3.40.50.300">
    <property type="entry name" value="P-loop containing nucleotide triphosphate hydrolases"/>
    <property type="match status" value="1"/>
</dbReference>
<dbReference type="Gene3D" id="1.25.40.10">
    <property type="entry name" value="Tetratricopeptide repeat domain"/>
    <property type="match status" value="1"/>
</dbReference>
<dbReference type="Pfam" id="PF13424">
    <property type="entry name" value="TPR_12"/>
    <property type="match status" value="2"/>
</dbReference>
<evidence type="ECO:0000313" key="3">
    <source>
        <dbReference type="Proteomes" id="UP000234752"/>
    </source>
</evidence>
<reference evidence="2 3" key="1">
    <citation type="submission" date="2017-12" db="EMBL/GenBank/DDBJ databases">
        <title>Genomes of bacteria within cyanobacterial aggregates.</title>
        <authorList>
            <person name="Cai H."/>
        </authorList>
    </citation>
    <scope>NUCLEOTIDE SEQUENCE [LARGE SCALE GENOMIC DNA]</scope>
    <source>
        <strain evidence="2 3">TH16</strain>
    </source>
</reference>
<name>A0A2K9NA88_9PROT</name>
<feature type="region of interest" description="Disordered" evidence="1">
    <location>
        <begin position="285"/>
        <end position="306"/>
    </location>
</feature>
<dbReference type="SUPFAM" id="SSF48452">
    <property type="entry name" value="TPR-like"/>
    <property type="match status" value="1"/>
</dbReference>
<sequence>MAILDDLKEAVAKRKAMIIAGAGTTIAAVGRDVECATWTGLIENGLRRAADLGRIDADQLDIELKSLKLKNVKKLIGVAETVADAFGQDKGDGAFSEWLRRTVGSLTVRDTALQDALAALHRHGLPLATTNYDSLLSTACKVSPVLVSEVNKATRLFQGEERGILHLHGYYDRPDSVVLGSAKYQDIVRSPFQTFLQQALAAGNSLIFVGCGGTMDDPNIARLLEWLDGTLLGAEHFHYFLCLEKDVADWRAKGWKKLLPLSFGPSHTDLPAFLNSLLLAAPPSTAPGPAPAPQAPDLSIPPPPTHFVGRKAEMETATKALLSGHHVCVMGTGGIGKTGLTKRIAHDPAIAAACPRRLFVRLEGATTGHDAALKVAEALGMPPSPHILGPLKQELAQQPTLLILDNAETPRDADPAGMEDFLSHAGQAAKILLSIRGQLAPTGLEWRRALLSRLGNDDTRRLFLGIAGDHLSTDPHLPNLLAKTDGIPLAIRLLAAQAEGQNSLRDLWTEWQTVRARLLETDGRTDKDGNFTASVMLSLNSPKLTSEGKRLLSLLGQLPDGLAPAMRDDLLGPAAPSAQRNLLHLALAQEEKGRLRLLVPVREVVAVKLPPSAEKANALAAHMMALAADGDDVGTSDGRAAVDRLMPEFGNIITVLEKQLSDRPSGDLIRAITHLGEFQRFTGHGSTALLSCATENARNLNDLSLQAACTFQLGAIALERSSYREAERQFQQALQLFQRTANVLKEAQCIQRLGDIALYQSSYEKARQRYNQALPIFRRSGFMLGEAHCIKGLGGAALRRSLYKEAREHYEKALPIFQFGGDVLGEANCIKGLGDIALECSFYEVAADRYRQALPLYRCVGALLGEANCIKGLGSKPAHIIEIAV</sequence>
<dbReference type="AlphaFoldDB" id="A0A2K9NA88"/>
<protein>
    <submittedName>
        <fullName evidence="2">Uncharacterized protein</fullName>
    </submittedName>
</protein>